<comment type="caution">
    <text evidence="1">The sequence shown here is derived from an EMBL/GenBank/DDBJ whole genome shotgun (WGS) entry which is preliminary data.</text>
</comment>
<keyword evidence="2" id="KW-1185">Reference proteome</keyword>
<sequence>MASAPSVPGRIGMCQSACRAVRVRTGSMTTILAPLSLRALSRNGQPCRFVLVMFMPQTMMYFEYAIDSMSSPPVPPTVMCQAVEEPDSQ</sequence>
<dbReference type="Proteomes" id="UP001500325">
    <property type="component" value="Unassembled WGS sequence"/>
</dbReference>
<dbReference type="EMBL" id="BAABIC010000001">
    <property type="protein sequence ID" value="GAA4672747.1"/>
    <property type="molecule type" value="Genomic_DNA"/>
</dbReference>
<proteinExistence type="predicted"/>
<evidence type="ECO:0000313" key="2">
    <source>
        <dbReference type="Proteomes" id="UP001500325"/>
    </source>
</evidence>
<evidence type="ECO:0000313" key="1">
    <source>
        <dbReference type="EMBL" id="GAA4672747.1"/>
    </source>
</evidence>
<protein>
    <submittedName>
        <fullName evidence="1">Uncharacterized protein</fullName>
    </submittedName>
</protein>
<organism evidence="1 2">
    <name type="scientific">Pseudonocardia yuanmonensis</name>
    <dbReference type="NCBI Taxonomy" id="1095914"/>
    <lineage>
        <taxon>Bacteria</taxon>
        <taxon>Bacillati</taxon>
        <taxon>Actinomycetota</taxon>
        <taxon>Actinomycetes</taxon>
        <taxon>Pseudonocardiales</taxon>
        <taxon>Pseudonocardiaceae</taxon>
        <taxon>Pseudonocardia</taxon>
    </lineage>
</organism>
<reference evidence="2" key="1">
    <citation type="journal article" date="2019" name="Int. J. Syst. Evol. Microbiol.">
        <title>The Global Catalogue of Microorganisms (GCM) 10K type strain sequencing project: providing services to taxonomists for standard genome sequencing and annotation.</title>
        <authorList>
            <consortium name="The Broad Institute Genomics Platform"/>
            <consortium name="The Broad Institute Genome Sequencing Center for Infectious Disease"/>
            <person name="Wu L."/>
            <person name="Ma J."/>
        </authorList>
    </citation>
    <scope>NUCLEOTIDE SEQUENCE [LARGE SCALE GENOMIC DNA]</scope>
    <source>
        <strain evidence="2">JCM 18055</strain>
    </source>
</reference>
<accession>A0ABP8VV38</accession>
<gene>
    <name evidence="1" type="ORF">GCM10023215_00010</name>
</gene>
<name>A0ABP8VV38_9PSEU</name>